<gene>
    <name evidence="1" type="ORF">P245_15480</name>
</gene>
<evidence type="ECO:0000313" key="1">
    <source>
        <dbReference type="EMBL" id="KGG90846.1"/>
    </source>
</evidence>
<organism evidence="1 2">
    <name type="scientific">Comamonas thiooxydans</name>
    <dbReference type="NCBI Taxonomy" id="363952"/>
    <lineage>
        <taxon>Bacteria</taxon>
        <taxon>Pseudomonadati</taxon>
        <taxon>Pseudomonadota</taxon>
        <taxon>Betaproteobacteria</taxon>
        <taxon>Burkholderiales</taxon>
        <taxon>Comamonadaceae</taxon>
        <taxon>Comamonas</taxon>
    </lineage>
</organism>
<accession>A0A0E3C1A0</accession>
<evidence type="ECO:0000313" key="2">
    <source>
        <dbReference type="Proteomes" id="UP000029567"/>
    </source>
</evidence>
<comment type="caution">
    <text evidence="1">The sequence shown here is derived from an EMBL/GenBank/DDBJ whole genome shotgun (WGS) entry which is preliminary data.</text>
</comment>
<dbReference type="Proteomes" id="UP000029567">
    <property type="component" value="Unassembled WGS sequence"/>
</dbReference>
<name>A0A0E3C1A0_9BURK</name>
<dbReference type="AlphaFoldDB" id="A0A0E3C1A0"/>
<sequence>MSLQQWLPAQDSPEVPVNENFTALEHMAVYAKDAAATTALIWGYLGGRWGGFAVAAGTLSLAASSTLYVTVNRATGAISASSSNASWTNTDAHARVYKLTTGPATVTAIEDHRAGLGGVHGISNTGGSSGGGAAPVVPDANASRAVALADVGSYLRFTASGAKACTFDVAAGFTTGQEVHIANRSASGNVTLSATGITLSPPKGGTLVLAPGDTVTVKFVSTASADVFGSTEAAA</sequence>
<proteinExistence type="predicted"/>
<protein>
    <submittedName>
        <fullName evidence="1">Uncharacterized protein</fullName>
    </submittedName>
</protein>
<reference evidence="1 2" key="1">
    <citation type="submission" date="2013-09" db="EMBL/GenBank/DDBJ databases">
        <title>High correlation between genotypes and phenotypes of environmental bacteria Comamonas testosteroni strains.</title>
        <authorList>
            <person name="Liu L."/>
            <person name="Zhu W."/>
            <person name="Xia X."/>
            <person name="Xu B."/>
            <person name="Luo M."/>
            <person name="Wang G."/>
        </authorList>
    </citation>
    <scope>NUCLEOTIDE SEQUENCE [LARGE SCALE GENOMIC DNA]</scope>
    <source>
        <strain evidence="1 2">JL14</strain>
    </source>
</reference>
<dbReference type="RefSeq" id="WP_034380337.1">
    <property type="nucleotide sequence ID" value="NZ_AWTN01000095.1"/>
</dbReference>
<dbReference type="EMBL" id="AWTN01000095">
    <property type="protein sequence ID" value="KGG90846.1"/>
    <property type="molecule type" value="Genomic_DNA"/>
</dbReference>